<evidence type="ECO:0000313" key="3">
    <source>
        <dbReference type="Proteomes" id="UP000737018"/>
    </source>
</evidence>
<evidence type="ECO:0000256" key="1">
    <source>
        <dbReference type="SAM" id="MobiDB-lite"/>
    </source>
</evidence>
<evidence type="ECO:0000313" key="2">
    <source>
        <dbReference type="EMBL" id="KAF3964301.1"/>
    </source>
</evidence>
<dbReference type="PANTHER" id="PTHR33108">
    <property type="entry name" value="OS01G0745000 PROTEIN"/>
    <property type="match status" value="1"/>
</dbReference>
<dbReference type="AlphaFoldDB" id="A0A8J4W015"/>
<accession>A0A8J4W015</accession>
<dbReference type="Pfam" id="PF07911">
    <property type="entry name" value="DUF1677"/>
    <property type="match status" value="1"/>
</dbReference>
<evidence type="ECO:0008006" key="4">
    <source>
        <dbReference type="Google" id="ProtNLM"/>
    </source>
</evidence>
<reference evidence="2" key="1">
    <citation type="submission" date="2020-03" db="EMBL/GenBank/DDBJ databases">
        <title>Castanea mollissima Vanexum genome sequencing.</title>
        <authorList>
            <person name="Staton M."/>
        </authorList>
    </citation>
    <scope>NUCLEOTIDE SEQUENCE</scope>
    <source>
        <tissue evidence="2">Leaf</tissue>
    </source>
</reference>
<gene>
    <name evidence="2" type="ORF">CMV_011393</name>
</gene>
<sequence>MCPSGGLRAVEPPNFMVVPLSSGCSYSRYDTFNDRLFKFKTDSGINMAISSLEQSEVEFVKCHCCGLTEECTLDYIARVRERYQGRWICGLCAEAVKDESFRLQRDVSIDEALKSHEKFCEQSSSPPTNPTEDLIVAMKQLLRRTLDSPKKEELGSCGPFLRSKSCFSSFSDTKE</sequence>
<dbReference type="EMBL" id="JRKL02001386">
    <property type="protein sequence ID" value="KAF3964301.1"/>
    <property type="molecule type" value="Genomic_DNA"/>
</dbReference>
<proteinExistence type="predicted"/>
<dbReference type="Proteomes" id="UP000737018">
    <property type="component" value="Unassembled WGS sequence"/>
</dbReference>
<dbReference type="OrthoDB" id="1911663at2759"/>
<feature type="compositionally biased region" description="Polar residues" evidence="1">
    <location>
        <begin position="165"/>
        <end position="175"/>
    </location>
</feature>
<keyword evidence="3" id="KW-1185">Reference proteome</keyword>
<feature type="region of interest" description="Disordered" evidence="1">
    <location>
        <begin position="150"/>
        <end position="175"/>
    </location>
</feature>
<dbReference type="PANTHER" id="PTHR33108:SF56">
    <property type="entry name" value="DUF1677 FAMILY PROTEIN"/>
    <property type="match status" value="1"/>
</dbReference>
<protein>
    <recommendedName>
        <fullName evidence="4">DUF1677 family protein</fullName>
    </recommendedName>
</protein>
<comment type="caution">
    <text evidence="2">The sequence shown here is derived from an EMBL/GenBank/DDBJ whole genome shotgun (WGS) entry which is preliminary data.</text>
</comment>
<dbReference type="InterPro" id="IPR012876">
    <property type="entry name" value="DUF1677_pln"/>
</dbReference>
<name>A0A8J4W015_9ROSI</name>
<organism evidence="2 3">
    <name type="scientific">Castanea mollissima</name>
    <name type="common">Chinese chestnut</name>
    <dbReference type="NCBI Taxonomy" id="60419"/>
    <lineage>
        <taxon>Eukaryota</taxon>
        <taxon>Viridiplantae</taxon>
        <taxon>Streptophyta</taxon>
        <taxon>Embryophyta</taxon>
        <taxon>Tracheophyta</taxon>
        <taxon>Spermatophyta</taxon>
        <taxon>Magnoliopsida</taxon>
        <taxon>eudicotyledons</taxon>
        <taxon>Gunneridae</taxon>
        <taxon>Pentapetalae</taxon>
        <taxon>rosids</taxon>
        <taxon>fabids</taxon>
        <taxon>Fagales</taxon>
        <taxon>Fagaceae</taxon>
        <taxon>Castanea</taxon>
    </lineage>
</organism>